<dbReference type="Pfam" id="PF00313">
    <property type="entry name" value="CSD"/>
    <property type="match status" value="1"/>
</dbReference>
<evidence type="ECO:0000313" key="2">
    <source>
        <dbReference type="EMBL" id="OGI63121.1"/>
    </source>
</evidence>
<evidence type="ECO:0000259" key="1">
    <source>
        <dbReference type="Pfam" id="PF00313"/>
    </source>
</evidence>
<accession>A0A1F6V057</accession>
<keyword evidence="2" id="KW-0689">Ribosomal protein</keyword>
<dbReference type="SUPFAM" id="SSF50249">
    <property type="entry name" value="Nucleic acid-binding proteins"/>
    <property type="match status" value="1"/>
</dbReference>
<dbReference type="SUPFAM" id="SSF69754">
    <property type="entry name" value="Ribosome binding protein Y (YfiA homologue)"/>
    <property type="match status" value="1"/>
</dbReference>
<dbReference type="InterPro" id="IPR003489">
    <property type="entry name" value="RHF/RaiA"/>
</dbReference>
<dbReference type="Gene3D" id="3.30.160.100">
    <property type="entry name" value="Ribosome hibernation promotion factor-like"/>
    <property type="match status" value="1"/>
</dbReference>
<proteinExistence type="predicted"/>
<organism evidence="2 3">
    <name type="scientific">Candidatus Muproteobacteria bacterium RBG_16_60_9</name>
    <dbReference type="NCBI Taxonomy" id="1817755"/>
    <lineage>
        <taxon>Bacteria</taxon>
        <taxon>Pseudomonadati</taxon>
        <taxon>Pseudomonadota</taxon>
        <taxon>Candidatus Muproteobacteria</taxon>
    </lineage>
</organism>
<name>A0A1F6V057_9PROT</name>
<feature type="domain" description="CSD" evidence="1">
    <location>
        <begin position="128"/>
        <end position="179"/>
    </location>
</feature>
<dbReference type="AlphaFoldDB" id="A0A1F6V057"/>
<reference evidence="2 3" key="1">
    <citation type="journal article" date="2016" name="Nat. Commun.">
        <title>Thousands of microbial genomes shed light on interconnected biogeochemical processes in an aquifer system.</title>
        <authorList>
            <person name="Anantharaman K."/>
            <person name="Brown C.T."/>
            <person name="Hug L.A."/>
            <person name="Sharon I."/>
            <person name="Castelle C.J."/>
            <person name="Probst A.J."/>
            <person name="Thomas B.C."/>
            <person name="Singh A."/>
            <person name="Wilkins M.J."/>
            <person name="Karaoz U."/>
            <person name="Brodie E.L."/>
            <person name="Williams K.H."/>
            <person name="Hubbard S.S."/>
            <person name="Banfield J.F."/>
        </authorList>
    </citation>
    <scope>NUCLEOTIDE SEQUENCE [LARGE SCALE GENOMIC DNA]</scope>
</reference>
<sequence length="188" mass="21491">MQLPMQIVFRNMEPSAAVEAKVRARVDKLEQYYDRIMSCRVVVEQRHRHAHQGNQFHVRIDLKVPNGELVASRDPPEHQAHEDVYVAVRDAFDAIRRQLEDYVRRQRGDIKAHATPPHGRVVELYPGADYGHIETPEGKRIYFHRKSVVDGDFAKLQIGAEVRFVEEPGELGPQASTVHVLGKHHLAG</sequence>
<dbReference type="GO" id="GO:0003676">
    <property type="term" value="F:nucleic acid binding"/>
    <property type="evidence" value="ECO:0007669"/>
    <property type="project" value="InterPro"/>
</dbReference>
<comment type="caution">
    <text evidence="2">The sequence shown here is derived from an EMBL/GenBank/DDBJ whole genome shotgun (WGS) entry which is preliminary data.</text>
</comment>
<dbReference type="Pfam" id="PF02482">
    <property type="entry name" value="Ribosomal_S30AE"/>
    <property type="match status" value="1"/>
</dbReference>
<dbReference type="EMBL" id="MFSP01000161">
    <property type="protein sequence ID" value="OGI63121.1"/>
    <property type="molecule type" value="Genomic_DNA"/>
</dbReference>
<dbReference type="GO" id="GO:0005840">
    <property type="term" value="C:ribosome"/>
    <property type="evidence" value="ECO:0007669"/>
    <property type="project" value="UniProtKB-KW"/>
</dbReference>
<keyword evidence="2" id="KW-0687">Ribonucleoprotein</keyword>
<dbReference type="InterPro" id="IPR002059">
    <property type="entry name" value="CSP_DNA-bd"/>
</dbReference>
<dbReference type="InterPro" id="IPR036567">
    <property type="entry name" value="RHF-like"/>
</dbReference>
<dbReference type="InterPro" id="IPR012340">
    <property type="entry name" value="NA-bd_OB-fold"/>
</dbReference>
<dbReference type="Gene3D" id="2.40.50.140">
    <property type="entry name" value="Nucleic acid-binding proteins"/>
    <property type="match status" value="1"/>
</dbReference>
<evidence type="ECO:0000313" key="3">
    <source>
        <dbReference type="Proteomes" id="UP000179076"/>
    </source>
</evidence>
<protein>
    <submittedName>
        <fullName evidence="2">30S ribosomal protein S30</fullName>
    </submittedName>
</protein>
<dbReference type="Proteomes" id="UP000179076">
    <property type="component" value="Unassembled WGS sequence"/>
</dbReference>
<gene>
    <name evidence="2" type="ORF">A2W18_05445</name>
</gene>
<dbReference type="CDD" id="cd00552">
    <property type="entry name" value="RaiA"/>
    <property type="match status" value="1"/>
</dbReference>